<evidence type="ECO:0000313" key="2">
    <source>
        <dbReference type="EMBL" id="XDQ82960.1"/>
    </source>
</evidence>
<dbReference type="GO" id="GO:0019441">
    <property type="term" value="P:L-tryptophan catabolic process to kynurenine"/>
    <property type="evidence" value="ECO:0007669"/>
    <property type="project" value="InterPro"/>
</dbReference>
<name>A0AB39TUJ2_9ACTN</name>
<feature type="region of interest" description="Disordered" evidence="1">
    <location>
        <begin position="1"/>
        <end position="28"/>
    </location>
</feature>
<accession>A0AB39TUJ2</accession>
<sequence>MNSSQLFDDLAHPRPHTSPAPDRSGSPLRDYVLHGLPTALGEISAGSLTYRQLADSQEQLLRDVAAQRLAADDERTARLLQLDLLFLLSGYAPAGPQAAPRALTELISDRCGRFPALDPHLSYELLIDVNCEEYLRSGDVRVFSAGRDAALERDFYLGHHLSEPWAKSAAYGLRSLVLPEAATRSAATRPAAVLDDVAECLAEFTRYMARYRRLSQQAFHRFRPYHMGHPGGPRGASGAFMPSVQLLELALLPPSEGYGIFLDQSMSYFPAWSRPVIARWRGDSVRGANVFQRLRDGRLVLDGAGRDRLVRVIDRFVDFRMTHLGVTRHALPEAFRERTGLTRRDIRAQDGERDILDGRDPGTSGFSVRHVLTNAVYRLLALRADLVHPGSAPANS</sequence>
<dbReference type="AlphaFoldDB" id="A0AB39TUJ2"/>
<dbReference type="GO" id="GO:0046872">
    <property type="term" value="F:metal ion binding"/>
    <property type="evidence" value="ECO:0007669"/>
    <property type="project" value="InterPro"/>
</dbReference>
<dbReference type="EMBL" id="CP163445">
    <property type="protein sequence ID" value="XDQ82960.1"/>
    <property type="molecule type" value="Genomic_DNA"/>
</dbReference>
<protein>
    <submittedName>
        <fullName evidence="2">Uncharacterized protein</fullName>
    </submittedName>
</protein>
<dbReference type="RefSeq" id="WP_369185188.1">
    <property type="nucleotide sequence ID" value="NZ_CP163445.1"/>
</dbReference>
<organism evidence="2">
    <name type="scientific">Streptomyces sp. Y1</name>
    <dbReference type="NCBI Taxonomy" id="3238634"/>
    <lineage>
        <taxon>Bacteria</taxon>
        <taxon>Bacillati</taxon>
        <taxon>Actinomycetota</taxon>
        <taxon>Actinomycetes</taxon>
        <taxon>Kitasatosporales</taxon>
        <taxon>Streptomycetaceae</taxon>
        <taxon>Streptomyces</taxon>
    </lineage>
</organism>
<proteinExistence type="predicted"/>
<reference evidence="2" key="1">
    <citation type="submission" date="2024-07" db="EMBL/GenBank/DDBJ databases">
        <authorList>
            <person name="Yu S.T."/>
        </authorList>
    </citation>
    <scope>NUCLEOTIDE SEQUENCE</scope>
    <source>
        <strain evidence="2">Y1</strain>
    </source>
</reference>
<evidence type="ECO:0000256" key="1">
    <source>
        <dbReference type="SAM" id="MobiDB-lite"/>
    </source>
</evidence>
<dbReference type="Gene3D" id="1.20.58.480">
    <property type="match status" value="1"/>
</dbReference>
<dbReference type="GO" id="GO:0020037">
    <property type="term" value="F:heme binding"/>
    <property type="evidence" value="ECO:0007669"/>
    <property type="project" value="InterPro"/>
</dbReference>
<gene>
    <name evidence="2" type="ORF">AB2U05_32905</name>
</gene>
<dbReference type="InterPro" id="IPR037217">
    <property type="entry name" value="Trp/Indoleamine_2_3_dOase-like"/>
</dbReference>
<dbReference type="SUPFAM" id="SSF140959">
    <property type="entry name" value="Indolic compounds 2,3-dioxygenase-like"/>
    <property type="match status" value="1"/>
</dbReference>